<keyword evidence="3" id="KW-0694">RNA-binding</keyword>
<feature type="region of interest" description="Disordered" evidence="4">
    <location>
        <begin position="1"/>
        <end position="131"/>
    </location>
</feature>
<accession>A0A4R3JVE7</accession>
<dbReference type="AlphaFoldDB" id="A0A4R3JVE7"/>
<dbReference type="SUPFAM" id="SSF53335">
    <property type="entry name" value="S-adenosyl-L-methionine-dependent methyltransferases"/>
    <property type="match status" value="1"/>
</dbReference>
<dbReference type="PANTHER" id="PTHR47313:SF1">
    <property type="entry name" value="RIBOSOMAL RNA LARGE SUBUNIT METHYLTRANSFERASE K_L"/>
    <property type="match status" value="1"/>
</dbReference>
<comment type="caution">
    <text evidence="6">The sequence shown here is derived from an EMBL/GenBank/DDBJ whole genome shotgun (WGS) entry which is preliminary data.</text>
</comment>
<dbReference type="Gene3D" id="3.30.2130.30">
    <property type="match status" value="1"/>
</dbReference>
<sequence>MRIIKQDSESTPEVSAPAKSRRPVRGSHLPLRQRRALKGSDLPEPVEEPVARVDKAAGPAADQSRRRGRPKAGPQTHPPRSGQGARHEEGVERKLRSGRDAARRHPVRGDKEREQRRPQPARKAAAGPQHFFVAGPRGLEQELARELAELGTEAVEAGSGGVRFTGEIAQAWKINLWSRLAIRVLQQVAHGHYKNEDDLYRAARELPWPEWFPLGRTIAVTTVAHRCPLKSLNFASLKIKDAVCDRFRDLTGARPDVDARTPDVPILLYLTEDSYTLYLDLTGEPLNRRGYRVQAAKAPLNENLAAGMLRLAGWTPKMPLLDPMMGGGTILLEAVLMALNIAPGLRRHFAFENLNSFDRVEWARLRKNAQAEQKEKRALPIYGCDIDPRMVHATETNLRAAGLLECVTLREADALEVEAPARVGVIVSNPPYGVRLEHEDMAAFYQGLGDNLKRRFAGWNAYLLSADVELAKHIGLKASRRTPLFNGPLECRLYEYRIVSGQMRRPRAPA</sequence>
<dbReference type="PROSITE" id="PS00092">
    <property type="entry name" value="N6_MTASE"/>
    <property type="match status" value="1"/>
</dbReference>
<evidence type="ECO:0000256" key="2">
    <source>
        <dbReference type="ARBA" id="ARBA00022679"/>
    </source>
</evidence>
<evidence type="ECO:0000256" key="1">
    <source>
        <dbReference type="ARBA" id="ARBA00022603"/>
    </source>
</evidence>
<feature type="domain" description="THUMP" evidence="5">
    <location>
        <begin position="170"/>
        <end position="281"/>
    </location>
</feature>
<evidence type="ECO:0000256" key="4">
    <source>
        <dbReference type="SAM" id="MobiDB-lite"/>
    </source>
</evidence>
<evidence type="ECO:0000313" key="6">
    <source>
        <dbReference type="EMBL" id="TCS71903.1"/>
    </source>
</evidence>
<dbReference type="CDD" id="cd02440">
    <property type="entry name" value="AdoMet_MTases"/>
    <property type="match status" value="1"/>
</dbReference>
<feature type="compositionally biased region" description="Basic residues" evidence="4">
    <location>
        <begin position="19"/>
        <end position="37"/>
    </location>
</feature>
<dbReference type="Proteomes" id="UP000295135">
    <property type="component" value="Unassembled WGS sequence"/>
</dbReference>
<dbReference type="InterPro" id="IPR000241">
    <property type="entry name" value="RlmKL-like_Mtase"/>
</dbReference>
<evidence type="ECO:0000313" key="7">
    <source>
        <dbReference type="Proteomes" id="UP000295135"/>
    </source>
</evidence>
<dbReference type="PANTHER" id="PTHR47313">
    <property type="entry name" value="RIBOSOMAL RNA LARGE SUBUNIT METHYLTRANSFERASE K/L"/>
    <property type="match status" value="1"/>
</dbReference>
<organism evidence="6 7">
    <name type="scientific">Sulfuritortus calidifontis</name>
    <dbReference type="NCBI Taxonomy" id="1914471"/>
    <lineage>
        <taxon>Bacteria</taxon>
        <taxon>Pseudomonadati</taxon>
        <taxon>Pseudomonadota</taxon>
        <taxon>Betaproteobacteria</taxon>
        <taxon>Nitrosomonadales</taxon>
        <taxon>Thiobacillaceae</taxon>
        <taxon>Sulfuritortus</taxon>
    </lineage>
</organism>
<dbReference type="CDD" id="cd11715">
    <property type="entry name" value="THUMP_AdoMetMT"/>
    <property type="match status" value="1"/>
</dbReference>
<dbReference type="GO" id="GO:0003723">
    <property type="term" value="F:RNA binding"/>
    <property type="evidence" value="ECO:0007669"/>
    <property type="project" value="UniProtKB-UniRule"/>
</dbReference>
<dbReference type="InterPro" id="IPR004114">
    <property type="entry name" value="THUMP_dom"/>
</dbReference>
<dbReference type="InterPro" id="IPR002052">
    <property type="entry name" value="DNA_methylase_N6_adenine_CS"/>
</dbReference>
<gene>
    <name evidence="6" type="ORF">EDC61_10741</name>
</gene>
<name>A0A4R3JVE7_9PROT</name>
<dbReference type="Pfam" id="PF02926">
    <property type="entry name" value="THUMP"/>
    <property type="match status" value="1"/>
</dbReference>
<dbReference type="PROSITE" id="PS51165">
    <property type="entry name" value="THUMP"/>
    <property type="match status" value="1"/>
</dbReference>
<evidence type="ECO:0000256" key="3">
    <source>
        <dbReference type="PROSITE-ProRule" id="PRU00529"/>
    </source>
</evidence>
<protein>
    <submittedName>
        <fullName evidence="6">Putative N6-adenine-specific DNA methylase</fullName>
    </submittedName>
</protein>
<dbReference type="GO" id="GO:0070043">
    <property type="term" value="F:rRNA (guanine-N7-)-methyltransferase activity"/>
    <property type="evidence" value="ECO:0007669"/>
    <property type="project" value="TreeGrafter"/>
</dbReference>
<dbReference type="GO" id="GO:0008990">
    <property type="term" value="F:rRNA (guanine-N2-)-methyltransferase activity"/>
    <property type="evidence" value="ECO:0007669"/>
    <property type="project" value="TreeGrafter"/>
</dbReference>
<dbReference type="Pfam" id="PF22020">
    <property type="entry name" value="RlmL_1st"/>
    <property type="match status" value="1"/>
</dbReference>
<keyword evidence="7" id="KW-1185">Reference proteome</keyword>
<proteinExistence type="predicted"/>
<dbReference type="Pfam" id="PF01170">
    <property type="entry name" value="UPF0020"/>
    <property type="match status" value="1"/>
</dbReference>
<dbReference type="InterPro" id="IPR029063">
    <property type="entry name" value="SAM-dependent_MTases_sf"/>
</dbReference>
<evidence type="ECO:0000259" key="5">
    <source>
        <dbReference type="PROSITE" id="PS51165"/>
    </source>
</evidence>
<dbReference type="Gene3D" id="3.40.50.150">
    <property type="entry name" value="Vaccinia Virus protein VP39"/>
    <property type="match status" value="1"/>
</dbReference>
<dbReference type="EMBL" id="SLZY01000007">
    <property type="protein sequence ID" value="TCS71903.1"/>
    <property type="molecule type" value="Genomic_DNA"/>
</dbReference>
<keyword evidence="2" id="KW-0808">Transferase</keyword>
<feature type="compositionally biased region" description="Basic and acidic residues" evidence="4">
    <location>
        <begin position="85"/>
        <end position="117"/>
    </location>
</feature>
<keyword evidence="1 6" id="KW-0489">Methyltransferase</keyword>
<dbReference type="SMART" id="SM00981">
    <property type="entry name" value="THUMP"/>
    <property type="match status" value="1"/>
</dbReference>
<reference evidence="6 7" key="1">
    <citation type="submission" date="2019-03" db="EMBL/GenBank/DDBJ databases">
        <title>Genomic Encyclopedia of Type Strains, Phase IV (KMG-IV): sequencing the most valuable type-strain genomes for metagenomic binning, comparative biology and taxonomic classification.</title>
        <authorList>
            <person name="Goeker M."/>
        </authorList>
    </citation>
    <scope>NUCLEOTIDE SEQUENCE [LARGE SCALE GENOMIC DNA]</scope>
    <source>
        <strain evidence="6 7">DSM 103923</strain>
    </source>
</reference>
<dbReference type="InterPro" id="IPR054170">
    <property type="entry name" value="RlmL_1st"/>
</dbReference>